<comment type="caution">
    <text evidence="1">The sequence shown here is derived from an EMBL/GenBank/DDBJ whole genome shotgun (WGS) entry which is preliminary data.</text>
</comment>
<dbReference type="EMBL" id="CM051402">
    <property type="protein sequence ID" value="KAJ4711092.1"/>
    <property type="molecule type" value="Genomic_DNA"/>
</dbReference>
<evidence type="ECO:0000313" key="1">
    <source>
        <dbReference type="EMBL" id="KAJ4711092.1"/>
    </source>
</evidence>
<dbReference type="Proteomes" id="UP001164539">
    <property type="component" value="Chromosome 9"/>
</dbReference>
<keyword evidence="2" id="KW-1185">Reference proteome</keyword>
<evidence type="ECO:0000313" key="2">
    <source>
        <dbReference type="Proteomes" id="UP001164539"/>
    </source>
</evidence>
<sequence length="470" mass="52573">MEVSSVQKLCIELISAAFQRCRVAEDLCRLSVVLKSSDSSTVRISISDTGIGSCLEEFQDLKFSRRIFDAEKWDGLLLIRTTNIYDDKIYHYHLNLRESKSDRRLTQLPSNPKNGAKFSGSEVYLSIYENIAVLLAEVTHFFQKLLVLKIPNVGIELVTEEGDTPRSQCANVFLANECNPLAFSASNVERLKSGLQDYVLKHGNSLRRKCGSCFPSWEHLKVGSGIACSTGSHRTGRLLMETVIVISEIAETTPCLRSSSAKTEVVCLNDFSPCSIYQSSLTALTTIDWKSYGLVLGGVVDQGGYTVLEWENLPPNVHIDMVFHCYNEHEQIKWPPLRKKSQPGRNLIKKTVKLALDDLKEKHAGMLLSAHALKICSYAPDLARTIAGLIISSNDSEFQGECLSVLGLQSQDIGGKHVEAYIKEKIISVIEMNDRKPQRSKEATAFLFEDECLQDEEYDSGEYMFSSLDF</sequence>
<protein>
    <submittedName>
        <fullName evidence="1">Type 2 DNA topoisomerase 6 subunit B-like</fullName>
    </submittedName>
</protein>
<name>A0ACC1XJD8_MELAZ</name>
<organism evidence="1 2">
    <name type="scientific">Melia azedarach</name>
    <name type="common">Chinaberry tree</name>
    <dbReference type="NCBI Taxonomy" id="155640"/>
    <lineage>
        <taxon>Eukaryota</taxon>
        <taxon>Viridiplantae</taxon>
        <taxon>Streptophyta</taxon>
        <taxon>Embryophyta</taxon>
        <taxon>Tracheophyta</taxon>
        <taxon>Spermatophyta</taxon>
        <taxon>Magnoliopsida</taxon>
        <taxon>eudicotyledons</taxon>
        <taxon>Gunneridae</taxon>
        <taxon>Pentapetalae</taxon>
        <taxon>rosids</taxon>
        <taxon>malvids</taxon>
        <taxon>Sapindales</taxon>
        <taxon>Meliaceae</taxon>
        <taxon>Melia</taxon>
    </lineage>
</organism>
<reference evidence="1 2" key="1">
    <citation type="journal article" date="2023" name="Science">
        <title>Complex scaffold remodeling in plant triterpene biosynthesis.</title>
        <authorList>
            <person name="De La Pena R."/>
            <person name="Hodgson H."/>
            <person name="Liu J.C."/>
            <person name="Stephenson M.J."/>
            <person name="Martin A.C."/>
            <person name="Owen C."/>
            <person name="Harkess A."/>
            <person name="Leebens-Mack J."/>
            <person name="Jimenez L.E."/>
            <person name="Osbourn A."/>
            <person name="Sattely E.S."/>
        </authorList>
    </citation>
    <scope>NUCLEOTIDE SEQUENCE [LARGE SCALE GENOMIC DNA]</scope>
    <source>
        <strain evidence="2">cv. JPN11</strain>
        <tissue evidence="1">Leaf</tissue>
    </source>
</reference>
<proteinExistence type="predicted"/>
<gene>
    <name evidence="1" type="ORF">OWV82_017168</name>
</gene>
<accession>A0ACC1XJD8</accession>